<keyword evidence="2" id="KW-1185">Reference proteome</keyword>
<accession>A0ACC2V1X8</accession>
<dbReference type="Proteomes" id="UP001227268">
    <property type="component" value="Unassembled WGS sequence"/>
</dbReference>
<name>A0ACC2V1X8_9TREE</name>
<proteinExistence type="predicted"/>
<protein>
    <submittedName>
        <fullName evidence="1">Uncharacterized protein</fullName>
    </submittedName>
</protein>
<dbReference type="EMBL" id="JASBWT010000036">
    <property type="protein sequence ID" value="KAJ9092666.1"/>
    <property type="molecule type" value="Genomic_DNA"/>
</dbReference>
<organism evidence="1 2">
    <name type="scientific">Naganishia friedmannii</name>
    <dbReference type="NCBI Taxonomy" id="89922"/>
    <lineage>
        <taxon>Eukaryota</taxon>
        <taxon>Fungi</taxon>
        <taxon>Dikarya</taxon>
        <taxon>Basidiomycota</taxon>
        <taxon>Agaricomycotina</taxon>
        <taxon>Tremellomycetes</taxon>
        <taxon>Filobasidiales</taxon>
        <taxon>Filobasidiaceae</taxon>
        <taxon>Naganishia</taxon>
    </lineage>
</organism>
<sequence length="373" mass="41067">MANPRVFFDIAIDNQPKGRISFELFADVVPKTADNFLHLCLGDKGKTSSGVPLSYKGSGFHRCIKKFMLQGGDFTAGNGTGGESIYGEKFEDENFTLKHDKPFLLSMANAGPGTNGSQFFITTVPTPHLDGKHVVFGRVVGGKSLVRFIENVPTDESDKPLQPVIIADCGQLAQGEEIQRDNKVEGDVYEDYPEDQEGLDEGDLAQYIAIADKLKDIGSREFKAGHIESAYEMFSKGLRYLDEHPVVPEDQPAELKNTFESFRYSLLSNKALTALKLGTKTHAKQVISCCNRILKGADEDLFDLKPADKTKALYRRGVARANLGEASAAEDDFKRALELSPNDAAVKTELSRLAKKKEAEIARQRAAYSKMFG</sequence>
<evidence type="ECO:0000313" key="2">
    <source>
        <dbReference type="Proteomes" id="UP001227268"/>
    </source>
</evidence>
<comment type="caution">
    <text evidence="1">The sequence shown here is derived from an EMBL/GenBank/DDBJ whole genome shotgun (WGS) entry which is preliminary data.</text>
</comment>
<gene>
    <name evidence="1" type="ORF">QFC21_006730</name>
</gene>
<reference evidence="1" key="1">
    <citation type="submission" date="2023-04" db="EMBL/GenBank/DDBJ databases">
        <title>Draft Genome sequencing of Naganishia species isolated from polar environments using Oxford Nanopore Technology.</title>
        <authorList>
            <person name="Leo P."/>
            <person name="Venkateswaran K."/>
        </authorList>
    </citation>
    <scope>NUCLEOTIDE SEQUENCE</scope>
    <source>
        <strain evidence="1">MNA-CCFEE 5423</strain>
    </source>
</reference>
<evidence type="ECO:0000313" key="1">
    <source>
        <dbReference type="EMBL" id="KAJ9092666.1"/>
    </source>
</evidence>